<dbReference type="Proteomes" id="UP000295509">
    <property type="component" value="Unassembled WGS sequence"/>
</dbReference>
<dbReference type="Gene3D" id="1.10.10.10">
    <property type="entry name" value="Winged helix-like DNA-binding domain superfamily/Winged helix DNA-binding domain"/>
    <property type="match status" value="1"/>
</dbReference>
<dbReference type="AlphaFoldDB" id="A0A4R8LWV6"/>
<accession>A0A4R8LWV6</accession>
<reference evidence="1 2" key="1">
    <citation type="submission" date="2019-03" db="EMBL/GenBank/DDBJ databases">
        <title>Genomic Encyclopedia of Type Strains, Phase III (KMG-III): the genomes of soil and plant-associated and newly described type strains.</title>
        <authorList>
            <person name="Whitman W."/>
        </authorList>
    </citation>
    <scope>NUCLEOTIDE SEQUENCE [LARGE SCALE GENOMIC DNA]</scope>
    <source>
        <strain evidence="1 2">LMG 29544</strain>
    </source>
</reference>
<dbReference type="InterPro" id="IPR051839">
    <property type="entry name" value="RD_transcriptional_regulator"/>
</dbReference>
<dbReference type="Pfam" id="PF01527">
    <property type="entry name" value="HTH_Tnp_1"/>
    <property type="match status" value="1"/>
</dbReference>
<dbReference type="InterPro" id="IPR002514">
    <property type="entry name" value="Transposase_8"/>
</dbReference>
<dbReference type="SUPFAM" id="SSF46689">
    <property type="entry name" value="Homeodomain-like"/>
    <property type="match status" value="1"/>
</dbReference>
<comment type="caution">
    <text evidence="1">The sequence shown here is derived from an EMBL/GenBank/DDBJ whole genome shotgun (WGS) entry which is preliminary data.</text>
</comment>
<organism evidence="1 2">
    <name type="scientific">Paraburkholderia rhizosphaerae</name>
    <dbReference type="NCBI Taxonomy" id="480658"/>
    <lineage>
        <taxon>Bacteria</taxon>
        <taxon>Pseudomonadati</taxon>
        <taxon>Pseudomonadota</taxon>
        <taxon>Betaproteobacteria</taxon>
        <taxon>Burkholderiales</taxon>
        <taxon>Burkholderiaceae</taxon>
        <taxon>Paraburkholderia</taxon>
    </lineage>
</organism>
<keyword evidence="2" id="KW-1185">Reference proteome</keyword>
<dbReference type="GO" id="GO:0003677">
    <property type="term" value="F:DNA binding"/>
    <property type="evidence" value="ECO:0007669"/>
    <property type="project" value="InterPro"/>
</dbReference>
<name>A0A4R8LWV6_9BURK</name>
<dbReference type="GO" id="GO:0004803">
    <property type="term" value="F:transposase activity"/>
    <property type="evidence" value="ECO:0007669"/>
    <property type="project" value="InterPro"/>
</dbReference>
<evidence type="ECO:0000313" key="1">
    <source>
        <dbReference type="EMBL" id="TDY52447.1"/>
    </source>
</evidence>
<dbReference type="InterPro" id="IPR009057">
    <property type="entry name" value="Homeodomain-like_sf"/>
</dbReference>
<proteinExistence type="predicted"/>
<dbReference type="GO" id="GO:0006313">
    <property type="term" value="P:DNA transposition"/>
    <property type="evidence" value="ECO:0007669"/>
    <property type="project" value="InterPro"/>
</dbReference>
<gene>
    <name evidence="1" type="ORF">BX592_105333</name>
</gene>
<dbReference type="EMBL" id="SORE01000005">
    <property type="protein sequence ID" value="TDY52447.1"/>
    <property type="molecule type" value="Genomic_DNA"/>
</dbReference>
<protein>
    <submittedName>
        <fullName evidence="1">Transposase</fullName>
    </submittedName>
</protein>
<sequence length="97" mass="10697">MFKVPKQAYTAEFKVAAVQRVKEGQGFGVVARELGMSEQTLRNWVKAEASGKLGGAGAKPVTPEQMELSRLRAENKRLQMELEIAKKAAAYFAKDLL</sequence>
<evidence type="ECO:0000313" key="2">
    <source>
        <dbReference type="Proteomes" id="UP000295509"/>
    </source>
</evidence>
<dbReference type="InterPro" id="IPR036388">
    <property type="entry name" value="WH-like_DNA-bd_sf"/>
</dbReference>
<dbReference type="PANTHER" id="PTHR33215:SF13">
    <property type="entry name" value="PROTEIN DISTAL ANTENNA"/>
    <property type="match status" value="1"/>
</dbReference>
<dbReference type="PANTHER" id="PTHR33215">
    <property type="entry name" value="PROTEIN DISTAL ANTENNA"/>
    <property type="match status" value="1"/>
</dbReference>